<feature type="transmembrane region" description="Helical" evidence="13">
    <location>
        <begin position="320"/>
        <end position="345"/>
    </location>
</feature>
<dbReference type="CDD" id="cd12823">
    <property type="entry name" value="Mrs2_Mfm1p-like"/>
    <property type="match status" value="1"/>
</dbReference>
<protein>
    <recommendedName>
        <fullName evidence="13">Magnesium transporter</fullName>
    </recommendedName>
</protein>
<dbReference type="PANTHER" id="PTHR13890">
    <property type="entry name" value="RNA SPLICING PROTEIN MRS2, MITOCHONDRIAL"/>
    <property type="match status" value="1"/>
</dbReference>
<keyword evidence="9 13" id="KW-0406">Ion transport</keyword>
<evidence type="ECO:0000256" key="10">
    <source>
        <dbReference type="ARBA" id="ARBA00023136"/>
    </source>
</evidence>
<dbReference type="PANTHER" id="PTHR13890:SF0">
    <property type="entry name" value="MAGNESIUM TRANSPORTER MRS2 HOMOLOG, MITOCHONDRIAL"/>
    <property type="match status" value="1"/>
</dbReference>
<dbReference type="Proteomes" id="UP001623330">
    <property type="component" value="Unassembled WGS sequence"/>
</dbReference>
<name>A0ABR4NYD5_9SACH</name>
<keyword evidence="5 13" id="KW-0496">Mitochondrion</keyword>
<dbReference type="InterPro" id="IPR039204">
    <property type="entry name" value="MRS2-like"/>
</dbReference>
<evidence type="ECO:0000256" key="2">
    <source>
        <dbReference type="ARBA" id="ARBA00009765"/>
    </source>
</evidence>
<comment type="function">
    <text evidence="11">Mitochondrial inner membrane magnesium transporter required for mitochondrial magnesium homeostasis. Modulates the conductance of the MRS2 channel. Involved in the splicing of mRNA group II introns in mitochondria by affecting mitochondrial magnesium concentrations, which are critical for group II intron splicing.</text>
</comment>
<comment type="caution">
    <text evidence="14">The sequence shown here is derived from an EMBL/GenBank/DDBJ whole genome shotgun (WGS) entry which is preliminary data.</text>
</comment>
<evidence type="ECO:0000256" key="5">
    <source>
        <dbReference type="ARBA" id="ARBA00022792"/>
    </source>
</evidence>
<proteinExistence type="inferred from homology"/>
<evidence type="ECO:0000256" key="1">
    <source>
        <dbReference type="ARBA" id="ARBA00004448"/>
    </source>
</evidence>
<sequence>MFSRIIKTGTFGVCRHQAALRKLVPLNVNVRVFGTSTEDESTAALLLQKNLIQRNNMLYGHGSGTIRCTVFDASGNIISPSLDIKREELVMKHGLLPRDLRKIEKSRKNDLVPSFLVRKNGILVSLVTIKTLIKPDMVIVFDSFASLNSTMHKSFLNNLKLRLQNQDTLEVKKDPLPYEFRALESIFISAISNLTSEMNVQVTICKGVLQDLEYSITRDKLKFLLSQNKKLSNFYKKTVLIRDMLDDLLEQSDLLCEMYLTDKKNGIEHEDDDHTEIEMLLETYHHHLDEIVQITENVISNVKTTEEIINIILDSNRNQLMLLGIKFSIGMLSLGGPIFLGSLYGMNLENFIEETNYGYIFITTLGLASMAVLYFFCIRRLHKLQKMSLFNYTREGTKK</sequence>
<comment type="subunit">
    <text evidence="12">Forms homooligomers. Interacts with MRS2.</text>
</comment>
<keyword evidence="5 13" id="KW-0999">Mitochondrion inner membrane</keyword>
<evidence type="ECO:0000256" key="9">
    <source>
        <dbReference type="ARBA" id="ARBA00023065"/>
    </source>
</evidence>
<dbReference type="Gene3D" id="2.40.128.330">
    <property type="match status" value="1"/>
</dbReference>
<dbReference type="EMBL" id="JBEVYD010000004">
    <property type="protein sequence ID" value="KAL3233753.1"/>
    <property type="molecule type" value="Genomic_DNA"/>
</dbReference>
<dbReference type="Pfam" id="PF22099">
    <property type="entry name" value="MRS2-like"/>
    <property type="match status" value="1"/>
</dbReference>
<evidence type="ECO:0000256" key="7">
    <source>
        <dbReference type="ARBA" id="ARBA00022946"/>
    </source>
</evidence>
<keyword evidence="15" id="KW-1185">Reference proteome</keyword>
<reference evidence="14 15" key="1">
    <citation type="submission" date="2024-05" db="EMBL/GenBank/DDBJ databases">
        <title>Long read based assembly of the Candida bracarensis genome reveals expanded adhesin content.</title>
        <authorList>
            <person name="Marcet-Houben M."/>
            <person name="Ksiezopolska E."/>
            <person name="Gabaldon T."/>
        </authorList>
    </citation>
    <scope>NUCLEOTIDE SEQUENCE [LARGE SCALE GENOMIC DNA]</scope>
    <source>
        <strain evidence="14 15">CBM6</strain>
    </source>
</reference>
<comment type="subcellular location">
    <subcellularLocation>
        <location evidence="1 13">Mitochondrion inner membrane</location>
        <topology evidence="1 13">Multi-pass membrane protein</topology>
    </subcellularLocation>
</comment>
<evidence type="ECO:0000256" key="4">
    <source>
        <dbReference type="ARBA" id="ARBA00022692"/>
    </source>
</evidence>
<keyword evidence="3 13" id="KW-0813">Transport</keyword>
<evidence type="ECO:0000313" key="15">
    <source>
        <dbReference type="Proteomes" id="UP001623330"/>
    </source>
</evidence>
<evidence type="ECO:0000256" key="6">
    <source>
        <dbReference type="ARBA" id="ARBA00022842"/>
    </source>
</evidence>
<feature type="transmembrane region" description="Helical" evidence="13">
    <location>
        <begin position="357"/>
        <end position="377"/>
    </location>
</feature>
<keyword evidence="8 13" id="KW-1133">Transmembrane helix</keyword>
<evidence type="ECO:0000256" key="3">
    <source>
        <dbReference type="ARBA" id="ARBA00022448"/>
    </source>
</evidence>
<accession>A0ABR4NYD5</accession>
<dbReference type="Gene3D" id="1.20.58.340">
    <property type="entry name" value="Magnesium transport protein CorA, transmembrane region"/>
    <property type="match status" value="1"/>
</dbReference>
<keyword evidence="6 13" id="KW-0460">Magnesium</keyword>
<keyword evidence="7" id="KW-0809">Transit peptide</keyword>
<evidence type="ECO:0000256" key="11">
    <source>
        <dbReference type="ARBA" id="ARBA00037564"/>
    </source>
</evidence>
<evidence type="ECO:0000256" key="13">
    <source>
        <dbReference type="RuleBase" id="RU366042"/>
    </source>
</evidence>
<keyword evidence="10 13" id="KW-0472">Membrane</keyword>
<gene>
    <name evidence="14" type="ORF">RNJ44_03793</name>
</gene>
<evidence type="ECO:0000313" key="14">
    <source>
        <dbReference type="EMBL" id="KAL3233753.1"/>
    </source>
</evidence>
<comment type="similarity">
    <text evidence="2 13">Belongs to the CorA metal ion transporter (MIT) (TC 1.A.35) family.</text>
</comment>
<evidence type="ECO:0000256" key="8">
    <source>
        <dbReference type="ARBA" id="ARBA00022989"/>
    </source>
</evidence>
<organism evidence="14 15">
    <name type="scientific">Nakaseomyces bracarensis</name>
    <dbReference type="NCBI Taxonomy" id="273131"/>
    <lineage>
        <taxon>Eukaryota</taxon>
        <taxon>Fungi</taxon>
        <taxon>Dikarya</taxon>
        <taxon>Ascomycota</taxon>
        <taxon>Saccharomycotina</taxon>
        <taxon>Saccharomycetes</taxon>
        <taxon>Saccharomycetales</taxon>
        <taxon>Saccharomycetaceae</taxon>
        <taxon>Nakaseomyces</taxon>
    </lineage>
</organism>
<evidence type="ECO:0000256" key="12">
    <source>
        <dbReference type="ARBA" id="ARBA00038721"/>
    </source>
</evidence>
<keyword evidence="4 13" id="KW-0812">Transmembrane</keyword>